<feature type="domain" description="Acyltransferase 3" evidence="2">
    <location>
        <begin position="19"/>
        <end position="347"/>
    </location>
</feature>
<dbReference type="Proteomes" id="UP000678393">
    <property type="component" value="Unassembled WGS sequence"/>
</dbReference>
<comment type="caution">
    <text evidence="3">The sequence shown here is derived from an EMBL/GenBank/DDBJ whole genome shotgun (WGS) entry which is preliminary data.</text>
</comment>
<dbReference type="Pfam" id="PF01757">
    <property type="entry name" value="Acyl_transf_3"/>
    <property type="match status" value="1"/>
</dbReference>
<keyword evidence="1" id="KW-0472">Membrane</keyword>
<feature type="transmembrane region" description="Helical" evidence="1">
    <location>
        <begin position="151"/>
        <end position="172"/>
    </location>
</feature>
<dbReference type="GO" id="GO:0016747">
    <property type="term" value="F:acyltransferase activity, transferring groups other than amino-acyl groups"/>
    <property type="evidence" value="ECO:0007669"/>
    <property type="project" value="InterPro"/>
</dbReference>
<feature type="non-terminal residue" evidence="3">
    <location>
        <position position="1"/>
    </location>
</feature>
<dbReference type="InterPro" id="IPR002656">
    <property type="entry name" value="Acyl_transf_3_dom"/>
</dbReference>
<dbReference type="OrthoDB" id="207378at2759"/>
<organism evidence="3 4">
    <name type="scientific">Candidula unifasciata</name>
    <dbReference type="NCBI Taxonomy" id="100452"/>
    <lineage>
        <taxon>Eukaryota</taxon>
        <taxon>Metazoa</taxon>
        <taxon>Spiralia</taxon>
        <taxon>Lophotrochozoa</taxon>
        <taxon>Mollusca</taxon>
        <taxon>Gastropoda</taxon>
        <taxon>Heterobranchia</taxon>
        <taxon>Euthyneura</taxon>
        <taxon>Panpulmonata</taxon>
        <taxon>Eupulmonata</taxon>
        <taxon>Stylommatophora</taxon>
        <taxon>Helicina</taxon>
        <taxon>Helicoidea</taxon>
        <taxon>Geomitridae</taxon>
        <taxon>Candidula</taxon>
    </lineage>
</organism>
<feature type="transmembrane region" description="Helical" evidence="1">
    <location>
        <begin position="21"/>
        <end position="41"/>
    </location>
</feature>
<dbReference type="InterPro" id="IPR052728">
    <property type="entry name" value="O2_lipid_transport_reg"/>
</dbReference>
<accession>A0A8S4A0G2</accession>
<feature type="transmembrane region" description="Helical" evidence="1">
    <location>
        <begin position="61"/>
        <end position="78"/>
    </location>
</feature>
<feature type="transmembrane region" description="Helical" evidence="1">
    <location>
        <begin position="225"/>
        <end position="245"/>
    </location>
</feature>
<dbReference type="EMBL" id="CAJHNH020006212">
    <property type="protein sequence ID" value="CAG5133435.1"/>
    <property type="molecule type" value="Genomic_DNA"/>
</dbReference>
<dbReference type="AlphaFoldDB" id="A0A8S4A0G2"/>
<protein>
    <recommendedName>
        <fullName evidence="2">Acyltransferase 3 domain-containing protein</fullName>
    </recommendedName>
</protein>
<dbReference type="PANTHER" id="PTHR11161">
    <property type="entry name" value="O-ACYLTRANSFERASE"/>
    <property type="match status" value="1"/>
</dbReference>
<evidence type="ECO:0000259" key="2">
    <source>
        <dbReference type="Pfam" id="PF01757"/>
    </source>
</evidence>
<gene>
    <name evidence="3" type="ORF">CUNI_LOCUS18993</name>
</gene>
<proteinExistence type="predicted"/>
<reference evidence="3" key="1">
    <citation type="submission" date="2021-04" db="EMBL/GenBank/DDBJ databases">
        <authorList>
            <consortium name="Molecular Ecology Group"/>
        </authorList>
    </citation>
    <scope>NUCLEOTIDE SEQUENCE</scope>
</reference>
<evidence type="ECO:0000313" key="3">
    <source>
        <dbReference type="EMBL" id="CAG5133435.1"/>
    </source>
</evidence>
<keyword evidence="4" id="KW-1185">Reference proteome</keyword>
<name>A0A8S4A0G2_9EUPU</name>
<feature type="transmembrane region" description="Helical" evidence="1">
    <location>
        <begin position="333"/>
        <end position="357"/>
    </location>
</feature>
<dbReference type="PANTHER" id="PTHR11161:SF69">
    <property type="entry name" value="NOSE RESISTANT TO FLUOXETINE PROTEIN 6-LIKE PROTEIN"/>
    <property type="match status" value="1"/>
</dbReference>
<feature type="transmembrane region" description="Helical" evidence="1">
    <location>
        <begin position="192"/>
        <end position="213"/>
    </location>
</feature>
<sequence length="374" mass="42415">NVMQGQASLTRCRIFDIVMNMNLGVDTFFVISGFLVSYLHMKKATQSGWTFSWIRYFLHRYWRLTPTYMVAFVLILGLQRFFVSGPTAATAQPYDEAACEKYWWTFPLYINNLMMFKRAEMCFFHGWSLAADYQFHLLTPMMLVPFYYHRYCGIASCLLFAVAQMILSGILAYHFKMVVGTIRQPLEHLHFIYFPFYTRIGPFALGILTGYLMSAHNGRVTMNKCVVVIGWILAAVVGLAVVFGVHGDFSGENPSILLVASIYNGIYRTVWGACICWIIVACTSGYGGPIHAFLSWSPFVVLGRLTYTGYLIHMSVLTVIFENLEQPLYLNMFAVVVYGTVGVIFTSPLAAILVMCVEMPTLSLEKVRNNGRKP</sequence>
<evidence type="ECO:0000256" key="1">
    <source>
        <dbReference type="SAM" id="Phobius"/>
    </source>
</evidence>
<feature type="transmembrane region" description="Helical" evidence="1">
    <location>
        <begin position="299"/>
        <end position="321"/>
    </location>
</feature>
<keyword evidence="1" id="KW-0812">Transmembrane</keyword>
<feature type="transmembrane region" description="Helical" evidence="1">
    <location>
        <begin position="265"/>
        <end position="287"/>
    </location>
</feature>
<evidence type="ECO:0000313" key="4">
    <source>
        <dbReference type="Proteomes" id="UP000678393"/>
    </source>
</evidence>
<keyword evidence="1" id="KW-1133">Transmembrane helix</keyword>